<proteinExistence type="predicted"/>
<accession>A0A1L3JSW0</accession>
<organism evidence="1">
    <name type="scientific">Lactobacillus delbrueckii subsp. lactis</name>
    <dbReference type="NCBI Taxonomy" id="29397"/>
    <lineage>
        <taxon>Bacteria</taxon>
        <taxon>Bacillati</taxon>
        <taxon>Bacillota</taxon>
        <taxon>Bacilli</taxon>
        <taxon>Lactobacillales</taxon>
        <taxon>Lactobacillaceae</taxon>
        <taxon>Lactobacillus</taxon>
    </lineage>
</organism>
<reference evidence="1" key="1">
    <citation type="submission" date="2018-07" db="EMBL/GenBank/DDBJ databases">
        <authorList>
            <person name="Somerville V."/>
        </authorList>
    </citation>
    <scope>NUCLEOTIDE SEQUENCE</scope>
    <source>
        <strain evidence="1">NWC_2_2</strain>
    </source>
</reference>
<sequence>MAEVKTAFLLVLSSKLNSSAKTEVSLFITEVPPPTIPPSRIDCCLTVRFFAYPALSELGKSFKQNID</sequence>
<dbReference type="EMBL" id="CP031023">
    <property type="protein sequence ID" value="AZA17023.1"/>
    <property type="molecule type" value="Genomic_DNA"/>
</dbReference>
<dbReference type="AlphaFoldDB" id="A0A1L3JSW0"/>
<gene>
    <name evidence="1" type="ORF">DQL93_00285</name>
</gene>
<protein>
    <submittedName>
        <fullName evidence="1">Uncharacterized protein</fullName>
    </submittedName>
</protein>
<evidence type="ECO:0000313" key="1">
    <source>
        <dbReference type="EMBL" id="AZA17023.1"/>
    </source>
</evidence>
<name>A0A1L3JSW0_LACDL</name>